<keyword evidence="3" id="KW-1185">Reference proteome</keyword>
<protein>
    <submittedName>
        <fullName evidence="2">Uncharacterized protein</fullName>
    </submittedName>
</protein>
<feature type="coiled-coil region" evidence="1">
    <location>
        <begin position="39"/>
        <end position="66"/>
    </location>
</feature>
<proteinExistence type="predicted"/>
<dbReference type="RefSeq" id="WP_141168986.1">
    <property type="nucleotide sequence ID" value="NZ_CP041185.1"/>
</dbReference>
<dbReference type="EMBL" id="CP041185">
    <property type="protein sequence ID" value="QDG69502.1"/>
    <property type="molecule type" value="Genomic_DNA"/>
</dbReference>
<evidence type="ECO:0000313" key="3">
    <source>
        <dbReference type="Proteomes" id="UP000316665"/>
    </source>
</evidence>
<accession>A0A4Y6R979</accession>
<keyword evidence="1" id="KW-0175">Coiled coil</keyword>
<dbReference type="AlphaFoldDB" id="A0A4Y6R979"/>
<sequence>MTDEYELNLLRDFTLEQSSPEVLSEYLERLAHSAVQDRLGESEEQLTMLRTEIAILAQEKAALEEALHLLRMPAIEPLLVFLPAIFRNFWGVVRPDEVAMMAMTCQTITIPSPYPDPSPETVLFMKRRLQSMPQDERDAILNFCRNLPHRLQIRAEMRGFFS</sequence>
<evidence type="ECO:0000256" key="1">
    <source>
        <dbReference type="SAM" id="Coils"/>
    </source>
</evidence>
<reference evidence="2 3" key="1">
    <citation type="submission" date="2019-06" db="EMBL/GenBank/DDBJ databases">
        <title>Complete genome sequence of Janthinobacterium sp. SNU WT3 isolated from diseased rainbow trout.</title>
        <authorList>
            <person name="Oh W.T."/>
            <person name="Park S.C."/>
        </authorList>
    </citation>
    <scope>NUCLEOTIDE SEQUENCE [LARGE SCALE GENOMIC DNA]</scope>
    <source>
        <strain evidence="2 3">SNU WT3</strain>
    </source>
</reference>
<name>A0A4Y6R979_9BURK</name>
<dbReference type="KEGG" id="jas:FJQ89_03030"/>
<dbReference type="Proteomes" id="UP000316665">
    <property type="component" value="Chromosome"/>
</dbReference>
<dbReference type="OrthoDB" id="9180028at2"/>
<gene>
    <name evidence="2" type="ORF">FJQ89_03030</name>
</gene>
<organism evidence="2 3">
    <name type="scientific">Janthinobacterium tructae</name>
    <dbReference type="NCBI Taxonomy" id="2590869"/>
    <lineage>
        <taxon>Bacteria</taxon>
        <taxon>Pseudomonadati</taxon>
        <taxon>Pseudomonadota</taxon>
        <taxon>Betaproteobacteria</taxon>
        <taxon>Burkholderiales</taxon>
        <taxon>Oxalobacteraceae</taxon>
        <taxon>Janthinobacterium</taxon>
    </lineage>
</organism>
<evidence type="ECO:0000313" key="2">
    <source>
        <dbReference type="EMBL" id="QDG69502.1"/>
    </source>
</evidence>